<dbReference type="AlphaFoldDB" id="A0A0E9U300"/>
<organism evidence="1">
    <name type="scientific">Anguilla anguilla</name>
    <name type="common">European freshwater eel</name>
    <name type="synonym">Muraena anguilla</name>
    <dbReference type="NCBI Taxonomy" id="7936"/>
    <lineage>
        <taxon>Eukaryota</taxon>
        <taxon>Metazoa</taxon>
        <taxon>Chordata</taxon>
        <taxon>Craniata</taxon>
        <taxon>Vertebrata</taxon>
        <taxon>Euteleostomi</taxon>
        <taxon>Actinopterygii</taxon>
        <taxon>Neopterygii</taxon>
        <taxon>Teleostei</taxon>
        <taxon>Anguilliformes</taxon>
        <taxon>Anguillidae</taxon>
        <taxon>Anguilla</taxon>
    </lineage>
</organism>
<sequence>MFAFSNVFNLCFQGNHLHVNKDTIHCGTEISTIIA</sequence>
<accession>A0A0E9U300</accession>
<name>A0A0E9U300_ANGAN</name>
<evidence type="ECO:0000313" key="1">
    <source>
        <dbReference type="EMBL" id="JAH59318.1"/>
    </source>
</evidence>
<reference evidence="1" key="1">
    <citation type="submission" date="2014-11" db="EMBL/GenBank/DDBJ databases">
        <authorList>
            <person name="Amaro Gonzalez C."/>
        </authorList>
    </citation>
    <scope>NUCLEOTIDE SEQUENCE</scope>
</reference>
<dbReference type="EMBL" id="GBXM01049259">
    <property type="protein sequence ID" value="JAH59318.1"/>
    <property type="molecule type" value="Transcribed_RNA"/>
</dbReference>
<proteinExistence type="predicted"/>
<reference evidence="1" key="2">
    <citation type="journal article" date="2015" name="Fish Shellfish Immunol.">
        <title>Early steps in the European eel (Anguilla anguilla)-Vibrio vulnificus interaction in the gills: Role of the RtxA13 toxin.</title>
        <authorList>
            <person name="Callol A."/>
            <person name="Pajuelo D."/>
            <person name="Ebbesson L."/>
            <person name="Teles M."/>
            <person name="MacKenzie S."/>
            <person name="Amaro C."/>
        </authorList>
    </citation>
    <scope>NUCLEOTIDE SEQUENCE</scope>
</reference>
<protein>
    <submittedName>
        <fullName evidence="1">Uncharacterized protein</fullName>
    </submittedName>
</protein>